<protein>
    <submittedName>
        <fullName evidence="1">Uncharacterized protein</fullName>
    </submittedName>
</protein>
<evidence type="ECO:0000313" key="1">
    <source>
        <dbReference type="EMBL" id="KAK4802636.1"/>
    </source>
</evidence>
<proteinExistence type="predicted"/>
<sequence>MSPHLLDYMEEIDHLISNPHLLDKITGVSKKCSQKRAPMETVVATTCSAANSELSSDVYRMLQEIDGVRLKLIMENPLTTSDLNRGLDRLSFQSANLLSDFLRPEERGHPENSPSLEVSSFALKSWKMSKGLCACGDKWVE</sequence>
<comment type="caution">
    <text evidence="1">The sequence shown here is derived from an EMBL/GenBank/DDBJ whole genome shotgun (WGS) entry which is preliminary data.</text>
</comment>
<dbReference type="EMBL" id="JAXQNO010000002">
    <property type="protein sequence ID" value="KAK4802636.1"/>
    <property type="molecule type" value="Genomic_DNA"/>
</dbReference>
<organism evidence="1 2">
    <name type="scientific">Trapa natans</name>
    <name type="common">Water chestnut</name>
    <dbReference type="NCBI Taxonomy" id="22666"/>
    <lineage>
        <taxon>Eukaryota</taxon>
        <taxon>Viridiplantae</taxon>
        <taxon>Streptophyta</taxon>
        <taxon>Embryophyta</taxon>
        <taxon>Tracheophyta</taxon>
        <taxon>Spermatophyta</taxon>
        <taxon>Magnoliopsida</taxon>
        <taxon>eudicotyledons</taxon>
        <taxon>Gunneridae</taxon>
        <taxon>Pentapetalae</taxon>
        <taxon>rosids</taxon>
        <taxon>malvids</taxon>
        <taxon>Myrtales</taxon>
        <taxon>Lythraceae</taxon>
        <taxon>Trapa</taxon>
    </lineage>
</organism>
<evidence type="ECO:0000313" key="2">
    <source>
        <dbReference type="Proteomes" id="UP001346149"/>
    </source>
</evidence>
<accession>A0AAN7RLU7</accession>
<reference evidence="1 2" key="1">
    <citation type="journal article" date="2023" name="Hortic Res">
        <title>Pangenome of water caltrop reveals structural variations and asymmetric subgenome divergence after allopolyploidization.</title>
        <authorList>
            <person name="Zhang X."/>
            <person name="Chen Y."/>
            <person name="Wang L."/>
            <person name="Yuan Y."/>
            <person name="Fang M."/>
            <person name="Shi L."/>
            <person name="Lu R."/>
            <person name="Comes H.P."/>
            <person name="Ma Y."/>
            <person name="Chen Y."/>
            <person name="Huang G."/>
            <person name="Zhou Y."/>
            <person name="Zheng Z."/>
            <person name="Qiu Y."/>
        </authorList>
    </citation>
    <scope>NUCLEOTIDE SEQUENCE [LARGE SCALE GENOMIC DNA]</scope>
    <source>
        <strain evidence="1">F231</strain>
    </source>
</reference>
<dbReference type="AlphaFoldDB" id="A0AAN7RLU7"/>
<name>A0AAN7RLU7_TRANT</name>
<keyword evidence="2" id="KW-1185">Reference proteome</keyword>
<dbReference type="Proteomes" id="UP001346149">
    <property type="component" value="Unassembled WGS sequence"/>
</dbReference>
<gene>
    <name evidence="1" type="ORF">SAY86_000839</name>
</gene>